<accession>A0A314Y2B5</accession>
<evidence type="ECO:0000313" key="2">
    <source>
        <dbReference type="EMBL" id="PQP99586.1"/>
    </source>
</evidence>
<keyword evidence="3" id="KW-1185">Reference proteome</keyword>
<feature type="compositionally biased region" description="Basic and acidic residues" evidence="1">
    <location>
        <begin position="24"/>
        <end position="45"/>
    </location>
</feature>
<dbReference type="EMBL" id="PJQY01001795">
    <property type="protein sequence ID" value="PQP99586.1"/>
    <property type="molecule type" value="Genomic_DNA"/>
</dbReference>
<name>A0A314Y2B5_PRUYE</name>
<organism evidence="2 3">
    <name type="scientific">Prunus yedoensis var. nudiflora</name>
    <dbReference type="NCBI Taxonomy" id="2094558"/>
    <lineage>
        <taxon>Eukaryota</taxon>
        <taxon>Viridiplantae</taxon>
        <taxon>Streptophyta</taxon>
        <taxon>Embryophyta</taxon>
        <taxon>Tracheophyta</taxon>
        <taxon>Spermatophyta</taxon>
        <taxon>Magnoliopsida</taxon>
        <taxon>eudicotyledons</taxon>
        <taxon>Gunneridae</taxon>
        <taxon>Pentapetalae</taxon>
        <taxon>rosids</taxon>
        <taxon>fabids</taxon>
        <taxon>Rosales</taxon>
        <taxon>Rosaceae</taxon>
        <taxon>Amygdaloideae</taxon>
        <taxon>Amygdaleae</taxon>
        <taxon>Prunus</taxon>
    </lineage>
</organism>
<reference evidence="2 3" key="1">
    <citation type="submission" date="2018-02" db="EMBL/GenBank/DDBJ databases">
        <title>Draft genome of wild Prunus yedoensis var. nudiflora.</title>
        <authorList>
            <person name="Baek S."/>
            <person name="Kim J.-H."/>
            <person name="Choi K."/>
            <person name="Kim G.-B."/>
            <person name="Cho A."/>
            <person name="Jang H."/>
            <person name="Shin C.-H."/>
            <person name="Yu H.-J."/>
            <person name="Mun J.-H."/>
        </authorList>
    </citation>
    <scope>NUCLEOTIDE SEQUENCE [LARGE SCALE GENOMIC DNA]</scope>
    <source>
        <strain evidence="3">cv. Jeju island</strain>
        <tissue evidence="2">Leaf</tissue>
    </source>
</reference>
<feature type="region of interest" description="Disordered" evidence="1">
    <location>
        <begin position="1"/>
        <end position="73"/>
    </location>
</feature>
<evidence type="ECO:0000256" key="1">
    <source>
        <dbReference type="SAM" id="MobiDB-lite"/>
    </source>
</evidence>
<evidence type="ECO:0000313" key="3">
    <source>
        <dbReference type="Proteomes" id="UP000250321"/>
    </source>
</evidence>
<sequence length="159" mass="17315">MKAHSAVWTRAAPDHSPSTPDLSVHGDRQLKEGDKVAKRGNRCETEMLTPQCLSPPPSERTEWGPHPDVASGSALLSSHAHTVTRGTVPNGPHSPQNPIMKSHVHNECPAAMPVMCWFQEKSFGSISVTWQPSGEGTTPSDTWRICCNAINCRKSHGFD</sequence>
<comment type="caution">
    <text evidence="2">The sequence shown here is derived from an EMBL/GenBank/DDBJ whole genome shotgun (WGS) entry which is preliminary data.</text>
</comment>
<dbReference type="AlphaFoldDB" id="A0A314Y2B5"/>
<dbReference type="Proteomes" id="UP000250321">
    <property type="component" value="Unassembled WGS sequence"/>
</dbReference>
<protein>
    <submittedName>
        <fullName evidence="2">Uncharacterized protein</fullName>
    </submittedName>
</protein>
<gene>
    <name evidence="2" type="ORF">Pyn_30168</name>
</gene>
<proteinExistence type="predicted"/>